<evidence type="ECO:0000313" key="9">
    <source>
        <dbReference type="Proteomes" id="UP000756387"/>
    </source>
</evidence>
<keyword evidence="5 7" id="KW-1133">Transmembrane helix</keyword>
<name>A0ABR9RW31_9ACTN</name>
<evidence type="ECO:0000256" key="7">
    <source>
        <dbReference type="SAM" id="Phobius"/>
    </source>
</evidence>
<comment type="caution">
    <text evidence="8">The sequence shown here is derived from an EMBL/GenBank/DDBJ whole genome shotgun (WGS) entry which is preliminary data.</text>
</comment>
<feature type="transmembrane region" description="Helical" evidence="7">
    <location>
        <begin position="118"/>
        <end position="136"/>
    </location>
</feature>
<dbReference type="PANTHER" id="PTHR34584">
    <property type="entry name" value="NA(+)/H(+) ANTIPORTER SUBUNIT E1"/>
    <property type="match status" value="1"/>
</dbReference>
<evidence type="ECO:0000256" key="2">
    <source>
        <dbReference type="ARBA" id="ARBA00006228"/>
    </source>
</evidence>
<keyword evidence="3" id="KW-1003">Cell membrane</keyword>
<protein>
    <submittedName>
        <fullName evidence="8">Na+/H+ antiporter subunit E</fullName>
    </submittedName>
</protein>
<evidence type="ECO:0000256" key="5">
    <source>
        <dbReference type="ARBA" id="ARBA00022989"/>
    </source>
</evidence>
<evidence type="ECO:0000313" key="8">
    <source>
        <dbReference type="EMBL" id="MBE7325769.1"/>
    </source>
</evidence>
<evidence type="ECO:0000256" key="3">
    <source>
        <dbReference type="ARBA" id="ARBA00022475"/>
    </source>
</evidence>
<proteinExistence type="inferred from homology"/>
<reference evidence="8 9" key="1">
    <citation type="submission" date="2020-10" db="EMBL/GenBank/DDBJ databases">
        <title>Nocardioides sp. isolated from sludge.</title>
        <authorList>
            <person name="Zhang X."/>
        </authorList>
    </citation>
    <scope>NUCLEOTIDE SEQUENCE [LARGE SCALE GENOMIC DNA]</scope>
    <source>
        <strain evidence="8 9">Y6</strain>
    </source>
</reference>
<feature type="transmembrane region" description="Helical" evidence="7">
    <location>
        <begin position="75"/>
        <end position="98"/>
    </location>
</feature>
<keyword evidence="4 7" id="KW-0812">Transmembrane</keyword>
<keyword evidence="6 7" id="KW-0472">Membrane</keyword>
<evidence type="ECO:0000256" key="4">
    <source>
        <dbReference type="ARBA" id="ARBA00022692"/>
    </source>
</evidence>
<feature type="transmembrane region" description="Helical" evidence="7">
    <location>
        <begin position="21"/>
        <end position="38"/>
    </location>
</feature>
<evidence type="ECO:0000256" key="1">
    <source>
        <dbReference type="ARBA" id="ARBA00004651"/>
    </source>
</evidence>
<organism evidence="8 9">
    <name type="scientific">Nocardioides malaquae</name>
    <dbReference type="NCBI Taxonomy" id="2773426"/>
    <lineage>
        <taxon>Bacteria</taxon>
        <taxon>Bacillati</taxon>
        <taxon>Actinomycetota</taxon>
        <taxon>Actinomycetes</taxon>
        <taxon>Propionibacteriales</taxon>
        <taxon>Nocardioidaceae</taxon>
        <taxon>Nocardioides</taxon>
    </lineage>
</organism>
<gene>
    <name evidence="8" type="ORF">IEQ44_14040</name>
</gene>
<feature type="transmembrane region" description="Helical" evidence="7">
    <location>
        <begin position="44"/>
        <end position="63"/>
    </location>
</feature>
<dbReference type="Pfam" id="PF01899">
    <property type="entry name" value="MNHE"/>
    <property type="match status" value="1"/>
</dbReference>
<keyword evidence="9" id="KW-1185">Reference proteome</keyword>
<dbReference type="InterPro" id="IPR002758">
    <property type="entry name" value="Cation_antiport_E"/>
</dbReference>
<dbReference type="NCBIfam" id="NF006521">
    <property type="entry name" value="PRK08965.1-5"/>
    <property type="match status" value="1"/>
</dbReference>
<accession>A0ABR9RW31</accession>
<dbReference type="EMBL" id="JADCSA010000016">
    <property type="protein sequence ID" value="MBE7325769.1"/>
    <property type="molecule type" value="Genomic_DNA"/>
</dbReference>
<evidence type="ECO:0000256" key="6">
    <source>
        <dbReference type="ARBA" id="ARBA00023136"/>
    </source>
</evidence>
<dbReference type="RefSeq" id="WP_193639098.1">
    <property type="nucleotide sequence ID" value="NZ_JADCSA010000016.1"/>
</dbReference>
<comment type="similarity">
    <text evidence="2">Belongs to the CPA3 antiporters (TC 2.A.63) subunit E family.</text>
</comment>
<dbReference type="Proteomes" id="UP000756387">
    <property type="component" value="Unassembled WGS sequence"/>
</dbReference>
<sequence length="191" mass="21003">MSPQVRVTRRGKVKPVRYRALQPWSLLWLTLFWVGLWGSITPNIVLAGVAVAVAVSLAFPLPPIDLGARVRVVPLVWLVAHFLYDIVKASILVSVVVLRRRPVRNAVVAVDLRSNSDFVLTAVGAMLTLVPGSIIVEARRSTHTLYLHVLDVDTPDEAAAFRRAALEVEARFLRAFEPKPGTALATEEAAR</sequence>
<comment type="subcellular location">
    <subcellularLocation>
        <location evidence="1">Cell membrane</location>
        <topology evidence="1">Multi-pass membrane protein</topology>
    </subcellularLocation>
</comment>
<dbReference type="PANTHER" id="PTHR34584:SF1">
    <property type="entry name" value="NA(+)_H(+) ANTIPORTER SUBUNIT E1"/>
    <property type="match status" value="1"/>
</dbReference>